<gene>
    <name evidence="3" type="ORF">NEICINOT_04853</name>
</gene>
<dbReference type="Gene3D" id="1.10.260.40">
    <property type="entry name" value="lambda repressor-like DNA-binding domains"/>
    <property type="match status" value="1"/>
</dbReference>
<evidence type="ECO:0000313" key="3">
    <source>
        <dbReference type="EMBL" id="EEZ71009.1"/>
    </source>
</evidence>
<dbReference type="AlphaFoldDB" id="D0W599"/>
<feature type="domain" description="HTH cro/C1-type" evidence="2">
    <location>
        <begin position="39"/>
        <end position="93"/>
    </location>
</feature>
<dbReference type="InterPro" id="IPR010982">
    <property type="entry name" value="Lambda_DNA-bd_dom_sf"/>
</dbReference>
<dbReference type="SMART" id="SM00530">
    <property type="entry name" value="HTH_XRE"/>
    <property type="match status" value="1"/>
</dbReference>
<evidence type="ECO:0000256" key="1">
    <source>
        <dbReference type="SAM" id="Coils"/>
    </source>
</evidence>
<protein>
    <submittedName>
        <fullName evidence="3">DNA-binding helix-turn-helix protein</fullName>
    </submittedName>
</protein>
<comment type="caution">
    <text evidence="3">The sequence shown here is derived from an EMBL/GenBank/DDBJ whole genome shotgun (WGS) entry which is preliminary data.</text>
</comment>
<proteinExistence type="predicted"/>
<dbReference type="PROSITE" id="PS50943">
    <property type="entry name" value="HTH_CROC1"/>
    <property type="match status" value="1"/>
</dbReference>
<accession>D0W599</accession>
<keyword evidence="3" id="KW-0238">DNA-binding</keyword>
<feature type="coiled-coil region" evidence="1">
    <location>
        <begin position="126"/>
        <end position="156"/>
    </location>
</feature>
<name>D0W599_NEICI</name>
<reference evidence="3 4" key="1">
    <citation type="submission" date="2009-10" db="EMBL/GenBank/DDBJ databases">
        <authorList>
            <person name="Weinstock G."/>
            <person name="Sodergren E."/>
            <person name="Clifton S."/>
            <person name="Fulton L."/>
            <person name="Fulton B."/>
            <person name="Courtney L."/>
            <person name="Fronick C."/>
            <person name="Harrison M."/>
            <person name="Strong C."/>
            <person name="Farmer C."/>
            <person name="Delahaunty K."/>
            <person name="Markovic C."/>
            <person name="Hall O."/>
            <person name="Minx P."/>
            <person name="Tomlinson C."/>
            <person name="Mitreva M."/>
            <person name="Nelson J."/>
            <person name="Hou S."/>
            <person name="Wollam A."/>
            <person name="Pepin K.H."/>
            <person name="Johnson M."/>
            <person name="Bhonagiri V."/>
            <person name="Nash W.E."/>
            <person name="Warren W."/>
            <person name="Chinwalla A."/>
            <person name="Mardis E.R."/>
            <person name="Wilson R.K."/>
        </authorList>
    </citation>
    <scope>NUCLEOTIDE SEQUENCE [LARGE SCALE GENOMIC DNA]</scope>
    <source>
        <strain evidence="3 4">ATCC 14685</strain>
    </source>
</reference>
<dbReference type="EMBL" id="ACDY02000013">
    <property type="protein sequence ID" value="EEZ71009.1"/>
    <property type="molecule type" value="Genomic_DNA"/>
</dbReference>
<dbReference type="SUPFAM" id="SSF47413">
    <property type="entry name" value="lambda repressor-like DNA-binding domains"/>
    <property type="match status" value="1"/>
</dbReference>
<sequence length="157" mass="17862">MAYSICHVFAEPVRKSLKSISIIQPSIQKVQPMETHEKIRLMRELNKWSQEDMAEKLAMSAGGYAKIERGETQLNIPRLEQLAQIFKIDMWDLLKSGGGGMVFQINEGDSGGDIALYASGDASMKIEFLKMELKHCKEMLEQKDKEIELLRKLTETV</sequence>
<keyword evidence="1" id="KW-0175">Coiled coil</keyword>
<dbReference type="Pfam" id="PF01381">
    <property type="entry name" value="HTH_3"/>
    <property type="match status" value="1"/>
</dbReference>
<dbReference type="GO" id="GO:0003677">
    <property type="term" value="F:DNA binding"/>
    <property type="evidence" value="ECO:0007669"/>
    <property type="project" value="UniProtKB-KW"/>
</dbReference>
<dbReference type="eggNOG" id="COG1813">
    <property type="taxonomic scope" value="Bacteria"/>
</dbReference>
<evidence type="ECO:0000313" key="4">
    <source>
        <dbReference type="Proteomes" id="UP000003294"/>
    </source>
</evidence>
<dbReference type="STRING" id="546262.NEICINOT_04853"/>
<dbReference type="CDD" id="cd00093">
    <property type="entry name" value="HTH_XRE"/>
    <property type="match status" value="1"/>
</dbReference>
<dbReference type="InterPro" id="IPR001387">
    <property type="entry name" value="Cro/C1-type_HTH"/>
</dbReference>
<organism evidence="3 4">
    <name type="scientific">Neisseria cinerea ATCC 14685</name>
    <dbReference type="NCBI Taxonomy" id="546262"/>
    <lineage>
        <taxon>Bacteria</taxon>
        <taxon>Pseudomonadati</taxon>
        <taxon>Pseudomonadota</taxon>
        <taxon>Betaproteobacteria</taxon>
        <taxon>Neisseriales</taxon>
        <taxon>Neisseriaceae</taxon>
        <taxon>Neisseria</taxon>
    </lineage>
</organism>
<dbReference type="Proteomes" id="UP000003294">
    <property type="component" value="Unassembled WGS sequence"/>
</dbReference>
<evidence type="ECO:0000259" key="2">
    <source>
        <dbReference type="PROSITE" id="PS50943"/>
    </source>
</evidence>